<name>A0A840SE43_9SPIR</name>
<evidence type="ECO:0000313" key="3">
    <source>
        <dbReference type="EMBL" id="QOS40957.1"/>
    </source>
</evidence>
<dbReference type="SUPFAM" id="SSF56935">
    <property type="entry name" value="Porins"/>
    <property type="match status" value="1"/>
</dbReference>
<dbReference type="AlphaFoldDB" id="A0A840SE43"/>
<proteinExistence type="predicted"/>
<protein>
    <submittedName>
        <fullName evidence="2">Uncharacterized protein</fullName>
    </submittedName>
</protein>
<accession>A0A840SE43</accession>
<dbReference type="Proteomes" id="UP000578697">
    <property type="component" value="Unassembled WGS sequence"/>
</dbReference>
<feature type="signal peptide" evidence="1">
    <location>
        <begin position="1"/>
        <end position="22"/>
    </location>
</feature>
<dbReference type="Gene3D" id="2.40.160.10">
    <property type="entry name" value="Porin"/>
    <property type="match status" value="1"/>
</dbReference>
<sequence>MKFKNALCISLAITAACSGAFALTTQARTVLTGNIAEGTKKNDEDAKYDFFKLNSKAQKDDDGIVFEFSEGSFGGRLALWYTVNSSTQSDSGSNVSFRRSNLWVKPLESLKITAGYVGNDQLYKERIDEWKVGNPFNLNERDWSKHPGYVNNSDVDEMGIGFESRAVEGLILTGAVARRWGTPGTFGKAFWSKDGDSESTYDAWGITARYYTGNLCFQAAYRDNGKESWKVARCALGYESNGIYAFIQPCFGIDYETEKDKYELSGICLDLYGEYKFDAWTFIAHVPVTIRTTDKDDDPSYLEYVLQAKYNLGKIGNMDDFSPFVKVGTMNHDGDNKYAFIRLNDELSDSMNFDITPGIEFKAGSCEFSVGYELLIHSKLYTDVNLCNDVEWRVPFTAEIKF</sequence>
<evidence type="ECO:0000313" key="4">
    <source>
        <dbReference type="Proteomes" id="UP000578697"/>
    </source>
</evidence>
<dbReference type="InterPro" id="IPR023614">
    <property type="entry name" value="Porin_dom_sf"/>
</dbReference>
<reference evidence="2 4" key="2">
    <citation type="submission" date="2020-08" db="EMBL/GenBank/DDBJ databases">
        <title>Genomic Encyclopedia of Type Strains, Phase IV (KMG-IV): sequencing the most valuable type-strain genomes for metagenomic binning, comparative biology and taxonomic classification.</title>
        <authorList>
            <person name="Goeker M."/>
        </authorList>
    </citation>
    <scope>NUCLEOTIDE SEQUENCE [LARGE SCALE GENOMIC DNA]</scope>
    <source>
        <strain evidence="2 4">DSM 103679</strain>
    </source>
</reference>
<feature type="chain" id="PRO_5036240805" evidence="1">
    <location>
        <begin position="23"/>
        <end position="402"/>
    </location>
</feature>
<keyword evidence="4" id="KW-1185">Reference proteome</keyword>
<dbReference type="KEGG" id="trc:DYE49_11070"/>
<gene>
    <name evidence="3" type="ORF">DYE49_11070</name>
    <name evidence="2" type="ORF">HNP77_001513</name>
</gene>
<reference evidence="3 5" key="1">
    <citation type="submission" date="2018-08" db="EMBL/GenBank/DDBJ databases">
        <title>The first complete genome of Treponema rectale (CHPAT), a commensal spirochete of the bovine rectum.</title>
        <authorList>
            <person name="Staton G.J."/>
            <person name="Clegg S.R."/>
            <person name="Carter S.D."/>
            <person name="Radford A.D."/>
            <person name="Darby A."/>
            <person name="Hall N."/>
            <person name="Birtles R.J."/>
            <person name="Evans N.J."/>
        </authorList>
    </citation>
    <scope>NUCLEOTIDE SEQUENCE [LARGE SCALE GENOMIC DNA]</scope>
    <source>
        <strain evidence="3 5">CHPA</strain>
    </source>
</reference>
<keyword evidence="1" id="KW-0732">Signal</keyword>
<organism evidence="2 4">
    <name type="scientific">Treponema rectale</name>
    <dbReference type="NCBI Taxonomy" id="744512"/>
    <lineage>
        <taxon>Bacteria</taxon>
        <taxon>Pseudomonadati</taxon>
        <taxon>Spirochaetota</taxon>
        <taxon>Spirochaetia</taxon>
        <taxon>Spirochaetales</taxon>
        <taxon>Treponemataceae</taxon>
        <taxon>Treponema</taxon>
    </lineage>
</organism>
<evidence type="ECO:0000256" key="1">
    <source>
        <dbReference type="SAM" id="SignalP"/>
    </source>
</evidence>
<evidence type="ECO:0000313" key="2">
    <source>
        <dbReference type="EMBL" id="MBB5219144.1"/>
    </source>
</evidence>
<dbReference type="EMBL" id="CP031517">
    <property type="protein sequence ID" value="QOS40957.1"/>
    <property type="molecule type" value="Genomic_DNA"/>
</dbReference>
<evidence type="ECO:0000313" key="5">
    <source>
        <dbReference type="Proteomes" id="UP000593591"/>
    </source>
</evidence>
<dbReference type="EMBL" id="JACHFR010000002">
    <property type="protein sequence ID" value="MBB5219144.1"/>
    <property type="molecule type" value="Genomic_DNA"/>
</dbReference>
<dbReference type="RefSeq" id="WP_184652568.1">
    <property type="nucleotide sequence ID" value="NZ_JACHFR010000002.1"/>
</dbReference>
<dbReference type="Proteomes" id="UP000593591">
    <property type="component" value="Chromosome"/>
</dbReference>
<dbReference type="PROSITE" id="PS51257">
    <property type="entry name" value="PROKAR_LIPOPROTEIN"/>
    <property type="match status" value="1"/>
</dbReference>